<dbReference type="RefSeq" id="WP_091792464.1">
    <property type="nucleotide sequence ID" value="NZ_FNAF01000023.1"/>
</dbReference>
<feature type="transmembrane region" description="Helical" evidence="1">
    <location>
        <begin position="61"/>
        <end position="80"/>
    </location>
</feature>
<dbReference type="AlphaFoldDB" id="A0A1G7AG38"/>
<dbReference type="PANTHER" id="PTHR36178">
    <property type="entry name" value="SLR0625 PROTEIN"/>
    <property type="match status" value="1"/>
</dbReference>
<dbReference type="Proteomes" id="UP000198995">
    <property type="component" value="Unassembled WGS sequence"/>
</dbReference>
<dbReference type="PANTHER" id="PTHR36178:SF1">
    <property type="entry name" value="SODIUM_GLUTAMATE SYMPORTER"/>
    <property type="match status" value="1"/>
</dbReference>
<proteinExistence type="predicted"/>
<accession>A0A1G7AG38</accession>
<sequence length="468" mass="50566">MELIIAFALGSVFIFTGMFLRSKIKLFKNMYVPATVIAGILGCIFINVASSDYTFGIDQSYYANIVGYMFILSFISIGLSSAGESAPRSREEKAKGAKNLIIGSIGMGCIWNILYGLSAVVGFGILYVVGQPFGINPRYGLMIPWGFCEGPGLAVSFGSIFEDLGLENAVSVALTFAATGFLSAFLLGVPIAKFGIKKGLGKYFGKADEAVARGYYKADEQKESLGTATTYSGSLETFTFHIGLMMLIFLVAEQINKLLGMLPGNIGVTLGGLTFMYGLLMAYVVKFVLKKLKIDYLLNNTLQSKITGFLSDFLVVFAFMAVQFATVQKWIVPLLIEIVIVALMTAAVCIFLGQRLGSEYDFERTLGLIGTCCGTAPSGIALIRIIDPKLQSPTPVEMGLMTWIELIYMTWPASIMFGIAGGTMSINTLLIFVAVTTIGMLIVMKMIGALGPKTFSLNLFAKKNTRAL</sequence>
<reference evidence="2 3" key="1">
    <citation type="submission" date="2016-10" db="EMBL/GenBank/DDBJ databases">
        <authorList>
            <person name="de Groot N.N."/>
        </authorList>
    </citation>
    <scope>NUCLEOTIDE SEQUENCE [LARGE SCALE GENOMIC DNA]</scope>
    <source>
        <strain evidence="2 3">DSM 20475</strain>
    </source>
</reference>
<keyword evidence="1" id="KW-0472">Membrane</keyword>
<dbReference type="EMBL" id="FNAF01000023">
    <property type="protein sequence ID" value="SDE13720.1"/>
    <property type="molecule type" value="Genomic_DNA"/>
</dbReference>
<keyword evidence="1" id="KW-0812">Transmembrane</keyword>
<keyword evidence="3" id="KW-1185">Reference proteome</keyword>
<feature type="transmembrane region" description="Helical" evidence="1">
    <location>
        <begin position="398"/>
        <end position="417"/>
    </location>
</feature>
<dbReference type="InterPro" id="IPR004445">
    <property type="entry name" value="GltS"/>
</dbReference>
<feature type="transmembrane region" description="Helical" evidence="1">
    <location>
        <begin position="100"/>
        <end position="129"/>
    </location>
</feature>
<feature type="transmembrane region" description="Helical" evidence="1">
    <location>
        <begin position="429"/>
        <end position="450"/>
    </location>
</feature>
<protein>
    <submittedName>
        <fullName evidence="2">Glutamate:Na+ symporter, ESS family</fullName>
    </submittedName>
</protein>
<evidence type="ECO:0000313" key="3">
    <source>
        <dbReference type="Proteomes" id="UP000198995"/>
    </source>
</evidence>
<dbReference type="STRING" id="2741.SAMN04489866_1235"/>
<evidence type="ECO:0000313" key="2">
    <source>
        <dbReference type="EMBL" id="SDE13720.1"/>
    </source>
</evidence>
<dbReference type="OrthoDB" id="9801557at2"/>
<feature type="transmembrane region" description="Helical" evidence="1">
    <location>
        <begin position="231"/>
        <end position="252"/>
    </location>
</feature>
<dbReference type="GO" id="GO:0015501">
    <property type="term" value="F:glutamate:sodium symporter activity"/>
    <property type="evidence" value="ECO:0007669"/>
    <property type="project" value="InterPro"/>
</dbReference>
<dbReference type="Pfam" id="PF03616">
    <property type="entry name" value="Glt_symporter"/>
    <property type="match status" value="1"/>
</dbReference>
<dbReference type="GO" id="GO:0015813">
    <property type="term" value="P:L-glutamate transmembrane transport"/>
    <property type="evidence" value="ECO:0007669"/>
    <property type="project" value="InterPro"/>
</dbReference>
<dbReference type="GO" id="GO:0016020">
    <property type="term" value="C:membrane"/>
    <property type="evidence" value="ECO:0007669"/>
    <property type="project" value="InterPro"/>
</dbReference>
<organism evidence="2 3">
    <name type="scientific">Peptococcus niger</name>
    <dbReference type="NCBI Taxonomy" id="2741"/>
    <lineage>
        <taxon>Bacteria</taxon>
        <taxon>Bacillati</taxon>
        <taxon>Bacillota</taxon>
        <taxon>Clostridia</taxon>
        <taxon>Eubacteriales</taxon>
        <taxon>Peptococcaceae</taxon>
        <taxon>Peptococcus</taxon>
    </lineage>
</organism>
<gene>
    <name evidence="2" type="ORF">SAMN04489866_1235</name>
</gene>
<feature type="transmembrane region" description="Helical" evidence="1">
    <location>
        <begin position="264"/>
        <end position="285"/>
    </location>
</feature>
<feature type="transmembrane region" description="Helical" evidence="1">
    <location>
        <begin position="365"/>
        <end position="386"/>
    </location>
</feature>
<keyword evidence="1" id="KW-1133">Transmembrane helix</keyword>
<feature type="transmembrane region" description="Helical" evidence="1">
    <location>
        <begin position="306"/>
        <end position="324"/>
    </location>
</feature>
<evidence type="ECO:0000256" key="1">
    <source>
        <dbReference type="SAM" id="Phobius"/>
    </source>
</evidence>
<feature type="transmembrane region" description="Helical" evidence="1">
    <location>
        <begin position="31"/>
        <end position="49"/>
    </location>
</feature>
<name>A0A1G7AG38_PEPNI</name>
<feature type="transmembrane region" description="Helical" evidence="1">
    <location>
        <begin position="173"/>
        <end position="196"/>
    </location>
</feature>
<feature type="transmembrane region" description="Helical" evidence="1">
    <location>
        <begin position="330"/>
        <end position="353"/>
    </location>
</feature>